<dbReference type="Proteomes" id="UP001279734">
    <property type="component" value="Unassembled WGS sequence"/>
</dbReference>
<dbReference type="EMBL" id="BSYO01000034">
    <property type="protein sequence ID" value="GMH28591.1"/>
    <property type="molecule type" value="Genomic_DNA"/>
</dbReference>
<feature type="transmembrane region" description="Helical" evidence="7">
    <location>
        <begin position="319"/>
        <end position="339"/>
    </location>
</feature>
<dbReference type="GO" id="GO:0015165">
    <property type="term" value="F:pyrimidine nucleotide-sugar transmembrane transporter activity"/>
    <property type="evidence" value="ECO:0007669"/>
    <property type="project" value="InterPro"/>
</dbReference>
<gene>
    <name evidence="8" type="ORF">Nepgr_030434</name>
</gene>
<name>A0AAD3Y6J6_NEPGR</name>
<evidence type="ECO:0000256" key="6">
    <source>
        <dbReference type="SAM" id="MobiDB-lite"/>
    </source>
</evidence>
<dbReference type="InterPro" id="IPR007271">
    <property type="entry name" value="Nuc_sug_transpt"/>
</dbReference>
<keyword evidence="3 7" id="KW-0812">Transmembrane</keyword>
<comment type="similarity">
    <text evidence="2">Belongs to the nucleotide-sugar transporter family. CMP-Sialate:CMP antiporter (TC 2.A.7.12) subfamily.</text>
</comment>
<evidence type="ECO:0000256" key="7">
    <source>
        <dbReference type="SAM" id="Phobius"/>
    </source>
</evidence>
<evidence type="ECO:0000256" key="1">
    <source>
        <dbReference type="ARBA" id="ARBA00004141"/>
    </source>
</evidence>
<evidence type="ECO:0000256" key="2">
    <source>
        <dbReference type="ARBA" id="ARBA00006447"/>
    </source>
</evidence>
<dbReference type="Pfam" id="PF04142">
    <property type="entry name" value="Nuc_sug_transp"/>
    <property type="match status" value="1"/>
</dbReference>
<dbReference type="GO" id="GO:0000139">
    <property type="term" value="C:Golgi membrane"/>
    <property type="evidence" value="ECO:0007669"/>
    <property type="project" value="InterPro"/>
</dbReference>
<feature type="transmembrane region" description="Helical" evidence="7">
    <location>
        <begin position="259"/>
        <end position="281"/>
    </location>
</feature>
<evidence type="ECO:0000256" key="4">
    <source>
        <dbReference type="ARBA" id="ARBA00022989"/>
    </source>
</evidence>
<feature type="transmembrane region" description="Helical" evidence="7">
    <location>
        <begin position="359"/>
        <end position="378"/>
    </location>
</feature>
<dbReference type="AlphaFoldDB" id="A0AAD3Y6J6"/>
<proteinExistence type="inferred from homology"/>
<protein>
    <recommendedName>
        <fullName evidence="10">CMP-sialic acid transporter 2</fullName>
    </recommendedName>
</protein>
<comment type="caution">
    <text evidence="8">The sequence shown here is derived from an EMBL/GenBank/DDBJ whole genome shotgun (WGS) entry which is preliminary data.</text>
</comment>
<feature type="transmembrane region" description="Helical" evidence="7">
    <location>
        <begin position="121"/>
        <end position="142"/>
    </location>
</feature>
<evidence type="ECO:0000256" key="3">
    <source>
        <dbReference type="ARBA" id="ARBA00022692"/>
    </source>
</evidence>
<evidence type="ECO:0000313" key="9">
    <source>
        <dbReference type="Proteomes" id="UP001279734"/>
    </source>
</evidence>
<organism evidence="8 9">
    <name type="scientific">Nepenthes gracilis</name>
    <name type="common">Slender pitcher plant</name>
    <dbReference type="NCBI Taxonomy" id="150966"/>
    <lineage>
        <taxon>Eukaryota</taxon>
        <taxon>Viridiplantae</taxon>
        <taxon>Streptophyta</taxon>
        <taxon>Embryophyta</taxon>
        <taxon>Tracheophyta</taxon>
        <taxon>Spermatophyta</taxon>
        <taxon>Magnoliopsida</taxon>
        <taxon>eudicotyledons</taxon>
        <taxon>Gunneridae</taxon>
        <taxon>Pentapetalae</taxon>
        <taxon>Caryophyllales</taxon>
        <taxon>Nepenthaceae</taxon>
        <taxon>Nepenthes</taxon>
    </lineage>
</organism>
<dbReference type="InterPro" id="IPR037185">
    <property type="entry name" value="EmrE-like"/>
</dbReference>
<feature type="transmembrane region" description="Helical" evidence="7">
    <location>
        <begin position="287"/>
        <end position="307"/>
    </location>
</feature>
<accession>A0AAD3Y6J6</accession>
<reference evidence="8" key="1">
    <citation type="submission" date="2023-05" db="EMBL/GenBank/DDBJ databases">
        <title>Nepenthes gracilis genome sequencing.</title>
        <authorList>
            <person name="Fukushima K."/>
        </authorList>
    </citation>
    <scope>NUCLEOTIDE SEQUENCE</scope>
    <source>
        <strain evidence="8">SING2019-196</strain>
    </source>
</reference>
<dbReference type="SUPFAM" id="SSF103481">
    <property type="entry name" value="Multidrug resistance efflux transporter EmrE"/>
    <property type="match status" value="1"/>
</dbReference>
<feature type="transmembrane region" description="Helical" evidence="7">
    <location>
        <begin position="154"/>
        <end position="174"/>
    </location>
</feature>
<keyword evidence="4 7" id="KW-1133">Transmembrane helix</keyword>
<sequence length="485" mass="54357">MQERWTRQRQPEDGQRVSRHRKIVNITTRMHSARRNWSRRRTTTSERISERKSSLNELIRVFFASSSFKFDRSCGSREQMKKEVMQCSVCHSMLISPGNKTSSRKYDCHVSKDSSSKRKALSILLVVGDCVLVGLQPILIHMSKVDGKFYFNPISVNFLTEAAGLAIAIIMLLIQSRRQEVGEESLLSLSTFVQAARSNVLLAIIGILYSISNYLKFIMQLYFKPVTVRMLSNLKVLVIVVLSKIIMRRRFSIIQWEALALFLIGIFVNQMHSVSDVMIASGVPVATVAYSITLIFIAAPSLASVFTERALKSQHDTSIYLQNVILCGYRVVFNFLAIVGTAIATGPSSFDILRGHSRATMVLILNNALQGLLSLFFLKYTDSILKKYSSTVATIFTGIASAALFGHTLTMNFILGISIVFISMHQFFSPLSKAKEEQENRKVELMDVQPNLRSKADLYVDSTAGVNEEASHCVSSDGIQPLLPR</sequence>
<feature type="region of interest" description="Disordered" evidence="6">
    <location>
        <begin position="1"/>
        <end position="20"/>
    </location>
</feature>
<comment type="subcellular location">
    <subcellularLocation>
        <location evidence="1">Membrane</location>
        <topology evidence="1">Multi-pass membrane protein</topology>
    </subcellularLocation>
</comment>
<evidence type="ECO:0000256" key="5">
    <source>
        <dbReference type="ARBA" id="ARBA00023136"/>
    </source>
</evidence>
<dbReference type="PANTHER" id="PTHR10231">
    <property type="entry name" value="NUCLEOTIDE-SUGAR TRANSMEMBRANE TRANSPORTER"/>
    <property type="match status" value="1"/>
</dbReference>
<keyword evidence="9" id="KW-1185">Reference proteome</keyword>
<evidence type="ECO:0000313" key="8">
    <source>
        <dbReference type="EMBL" id="GMH28591.1"/>
    </source>
</evidence>
<keyword evidence="5 7" id="KW-0472">Membrane</keyword>
<evidence type="ECO:0008006" key="10">
    <source>
        <dbReference type="Google" id="ProtNLM"/>
    </source>
</evidence>
<feature type="transmembrane region" description="Helical" evidence="7">
    <location>
        <begin position="230"/>
        <end position="247"/>
    </location>
</feature>
<feature type="compositionally biased region" description="Basic and acidic residues" evidence="6">
    <location>
        <begin position="1"/>
        <end position="16"/>
    </location>
</feature>